<protein>
    <submittedName>
        <fullName evidence="1">Uncharacterized protein</fullName>
    </submittedName>
</protein>
<organism evidence="1">
    <name type="scientific">Anguilla anguilla</name>
    <name type="common">European freshwater eel</name>
    <name type="synonym">Muraena anguilla</name>
    <dbReference type="NCBI Taxonomy" id="7936"/>
    <lineage>
        <taxon>Eukaryota</taxon>
        <taxon>Metazoa</taxon>
        <taxon>Chordata</taxon>
        <taxon>Craniata</taxon>
        <taxon>Vertebrata</taxon>
        <taxon>Euteleostomi</taxon>
        <taxon>Actinopterygii</taxon>
        <taxon>Neopterygii</taxon>
        <taxon>Teleostei</taxon>
        <taxon>Anguilliformes</taxon>
        <taxon>Anguillidae</taxon>
        <taxon>Anguilla</taxon>
    </lineage>
</organism>
<proteinExistence type="predicted"/>
<accession>A0A0E9S4R2</accession>
<sequence>MAVRVSLSNRLKLTCSSDFCFLSSFCTVL</sequence>
<dbReference type="EMBL" id="GBXM01072365">
    <property type="protein sequence ID" value="JAH36212.1"/>
    <property type="molecule type" value="Transcribed_RNA"/>
</dbReference>
<name>A0A0E9S4R2_ANGAN</name>
<reference evidence="1" key="1">
    <citation type="submission" date="2014-11" db="EMBL/GenBank/DDBJ databases">
        <authorList>
            <person name="Amaro Gonzalez C."/>
        </authorList>
    </citation>
    <scope>NUCLEOTIDE SEQUENCE</scope>
</reference>
<evidence type="ECO:0000313" key="1">
    <source>
        <dbReference type="EMBL" id="JAH36212.1"/>
    </source>
</evidence>
<reference evidence="1" key="2">
    <citation type="journal article" date="2015" name="Fish Shellfish Immunol.">
        <title>Early steps in the European eel (Anguilla anguilla)-Vibrio vulnificus interaction in the gills: Role of the RtxA13 toxin.</title>
        <authorList>
            <person name="Callol A."/>
            <person name="Pajuelo D."/>
            <person name="Ebbesson L."/>
            <person name="Teles M."/>
            <person name="MacKenzie S."/>
            <person name="Amaro C."/>
        </authorList>
    </citation>
    <scope>NUCLEOTIDE SEQUENCE</scope>
</reference>
<dbReference type="AlphaFoldDB" id="A0A0E9S4R2"/>